<dbReference type="VEuPathDB" id="TrichDB:TVAG_027990"/>
<dbReference type="InterPro" id="IPR000953">
    <property type="entry name" value="Chromo/chromo_shadow_dom"/>
</dbReference>
<accession>A2E538</accession>
<organism evidence="5 6">
    <name type="scientific">Trichomonas vaginalis (strain ATCC PRA-98 / G3)</name>
    <dbReference type="NCBI Taxonomy" id="412133"/>
    <lineage>
        <taxon>Eukaryota</taxon>
        <taxon>Metamonada</taxon>
        <taxon>Parabasalia</taxon>
        <taxon>Trichomonadida</taxon>
        <taxon>Trichomonadidae</taxon>
        <taxon>Trichomonas</taxon>
    </lineage>
</organism>
<dbReference type="eggNOG" id="KOG1911">
    <property type="taxonomic scope" value="Eukaryota"/>
</dbReference>
<evidence type="ECO:0000256" key="3">
    <source>
        <dbReference type="SAM" id="MobiDB-lite"/>
    </source>
</evidence>
<gene>
    <name evidence="5" type="ORF">TVAG_027990</name>
</gene>
<dbReference type="Gene3D" id="2.40.50.40">
    <property type="match status" value="1"/>
</dbReference>
<reference evidence="5" key="1">
    <citation type="submission" date="2006-10" db="EMBL/GenBank/DDBJ databases">
        <authorList>
            <person name="Amadeo P."/>
            <person name="Zhao Q."/>
            <person name="Wortman J."/>
            <person name="Fraser-Liggett C."/>
            <person name="Carlton J."/>
        </authorList>
    </citation>
    <scope>NUCLEOTIDE SEQUENCE</scope>
    <source>
        <strain evidence="5">G3</strain>
    </source>
</reference>
<protein>
    <recommendedName>
        <fullName evidence="4">Chromo domain-containing protein</fullName>
    </recommendedName>
</protein>
<evidence type="ECO:0000256" key="2">
    <source>
        <dbReference type="ARBA" id="ARBA00023242"/>
    </source>
</evidence>
<dbReference type="SUPFAM" id="SSF54160">
    <property type="entry name" value="Chromo domain-like"/>
    <property type="match status" value="1"/>
</dbReference>
<dbReference type="InParanoid" id="A2E538"/>
<comment type="subcellular location">
    <subcellularLocation>
        <location evidence="1">Nucleus</location>
    </subcellularLocation>
</comment>
<evidence type="ECO:0000313" key="6">
    <source>
        <dbReference type="Proteomes" id="UP000001542"/>
    </source>
</evidence>
<dbReference type="PANTHER" id="PTHR22812">
    <property type="entry name" value="CHROMOBOX PROTEIN"/>
    <property type="match status" value="1"/>
</dbReference>
<dbReference type="GO" id="GO:0005721">
    <property type="term" value="C:pericentric heterochromatin"/>
    <property type="evidence" value="ECO:0000318"/>
    <property type="project" value="GO_Central"/>
</dbReference>
<dbReference type="AlphaFoldDB" id="A2E538"/>
<dbReference type="PROSITE" id="PS50013">
    <property type="entry name" value="CHROMO_2"/>
    <property type="match status" value="1"/>
</dbReference>
<dbReference type="GO" id="GO:0005634">
    <property type="term" value="C:nucleus"/>
    <property type="evidence" value="ECO:0007669"/>
    <property type="project" value="UniProtKB-SubCell"/>
</dbReference>
<dbReference type="InterPro" id="IPR016197">
    <property type="entry name" value="Chromo-like_dom_sf"/>
</dbReference>
<evidence type="ECO:0000313" key="5">
    <source>
        <dbReference type="EMBL" id="EAY12246.1"/>
    </source>
</evidence>
<dbReference type="SMART" id="SM00298">
    <property type="entry name" value="CHROMO"/>
    <property type="match status" value="1"/>
</dbReference>
<dbReference type="GO" id="GO:0003682">
    <property type="term" value="F:chromatin binding"/>
    <property type="evidence" value="ECO:0000318"/>
    <property type="project" value="GO_Central"/>
</dbReference>
<evidence type="ECO:0000259" key="4">
    <source>
        <dbReference type="PROSITE" id="PS50013"/>
    </source>
</evidence>
<keyword evidence="2" id="KW-0539">Nucleus</keyword>
<dbReference type="InterPro" id="IPR023779">
    <property type="entry name" value="Chromodomain_CS"/>
</dbReference>
<dbReference type="SMR" id="A2E538"/>
<dbReference type="PROSITE" id="PS00598">
    <property type="entry name" value="CHROMO_1"/>
    <property type="match status" value="1"/>
</dbReference>
<proteinExistence type="predicted"/>
<dbReference type="InterPro" id="IPR023780">
    <property type="entry name" value="Chromo_domain"/>
</dbReference>
<feature type="compositionally biased region" description="Basic and acidic residues" evidence="3">
    <location>
        <begin position="175"/>
        <end position="191"/>
    </location>
</feature>
<dbReference type="InterPro" id="IPR051219">
    <property type="entry name" value="Heterochromatin_chromo-domain"/>
</dbReference>
<dbReference type="STRING" id="5722.A2E538"/>
<name>A2E538_TRIV3</name>
<dbReference type="KEGG" id="tva:4770208"/>
<dbReference type="GO" id="GO:0031507">
    <property type="term" value="P:heterochromatin formation"/>
    <property type="evidence" value="ECO:0000318"/>
    <property type="project" value="GO_Central"/>
</dbReference>
<dbReference type="EMBL" id="DS113305">
    <property type="protein sequence ID" value="EAY12246.1"/>
    <property type="molecule type" value="Genomic_DNA"/>
</dbReference>
<dbReference type="VEuPathDB" id="TrichDB:TVAGG3_0420720"/>
<feature type="domain" description="Chromo" evidence="4">
    <location>
        <begin position="14"/>
        <end position="73"/>
    </location>
</feature>
<evidence type="ECO:0000256" key="1">
    <source>
        <dbReference type="ARBA" id="ARBA00004123"/>
    </source>
</evidence>
<keyword evidence="6" id="KW-1185">Reference proteome</keyword>
<dbReference type="Proteomes" id="UP000001542">
    <property type="component" value="Unassembled WGS sequence"/>
</dbReference>
<feature type="region of interest" description="Disordered" evidence="3">
    <location>
        <begin position="166"/>
        <end position="200"/>
    </location>
</feature>
<dbReference type="RefSeq" id="XP_001324469.1">
    <property type="nucleotide sequence ID" value="XM_001324434.1"/>
</dbReference>
<reference evidence="5" key="2">
    <citation type="journal article" date="2007" name="Science">
        <title>Draft genome sequence of the sexually transmitted pathogen Trichomonas vaginalis.</title>
        <authorList>
            <person name="Carlton J.M."/>
            <person name="Hirt R.P."/>
            <person name="Silva J.C."/>
            <person name="Delcher A.L."/>
            <person name="Schatz M."/>
            <person name="Zhao Q."/>
            <person name="Wortman J.R."/>
            <person name="Bidwell S.L."/>
            <person name="Alsmark U.C.M."/>
            <person name="Besteiro S."/>
            <person name="Sicheritz-Ponten T."/>
            <person name="Noel C.J."/>
            <person name="Dacks J.B."/>
            <person name="Foster P.G."/>
            <person name="Simillion C."/>
            <person name="Van de Peer Y."/>
            <person name="Miranda-Saavedra D."/>
            <person name="Barton G.J."/>
            <person name="Westrop G.D."/>
            <person name="Mueller S."/>
            <person name="Dessi D."/>
            <person name="Fiori P.L."/>
            <person name="Ren Q."/>
            <person name="Paulsen I."/>
            <person name="Zhang H."/>
            <person name="Bastida-Corcuera F.D."/>
            <person name="Simoes-Barbosa A."/>
            <person name="Brown M.T."/>
            <person name="Hayes R.D."/>
            <person name="Mukherjee M."/>
            <person name="Okumura C.Y."/>
            <person name="Schneider R."/>
            <person name="Smith A.J."/>
            <person name="Vanacova S."/>
            <person name="Villalvazo M."/>
            <person name="Haas B.J."/>
            <person name="Pertea M."/>
            <person name="Feldblyum T.V."/>
            <person name="Utterback T.R."/>
            <person name="Shu C.L."/>
            <person name="Osoegawa K."/>
            <person name="de Jong P.J."/>
            <person name="Hrdy I."/>
            <person name="Horvathova L."/>
            <person name="Zubacova Z."/>
            <person name="Dolezal P."/>
            <person name="Malik S.B."/>
            <person name="Logsdon J.M. Jr."/>
            <person name="Henze K."/>
            <person name="Gupta A."/>
            <person name="Wang C.C."/>
            <person name="Dunne R.L."/>
            <person name="Upcroft J.A."/>
            <person name="Upcroft P."/>
            <person name="White O."/>
            <person name="Salzberg S.L."/>
            <person name="Tang P."/>
            <person name="Chiu C.-H."/>
            <person name="Lee Y.-S."/>
            <person name="Embley T.M."/>
            <person name="Coombs G.H."/>
            <person name="Mottram J.C."/>
            <person name="Tachezy J."/>
            <person name="Fraser-Liggett C.M."/>
            <person name="Johnson P.J."/>
        </authorList>
    </citation>
    <scope>NUCLEOTIDE SEQUENCE [LARGE SCALE GENOMIC DNA]</scope>
    <source>
        <strain evidence="5">G3</strain>
    </source>
</reference>
<sequence length="200" mass="22978">MSEEESEGVLEASYEVERVLGSKMENGTLKYHVKWKGYEMSENTWEPIIHLLNAKQAIVEYEKTRRATDTQDKYTTVFEVQNYPYSVLVVEDKDLDERCQKTDPFSYKLFHSPGKGKGKVFTGITKDKNNNLCLNTIDSKSKAEVMDFNTAALLFPRATVSYITKNTYRNPDQNTRSDKSRSDTDDPDSSKSKPKYVQIV</sequence>
<dbReference type="OrthoDB" id="2447764at2759"/>
<dbReference type="Pfam" id="PF00385">
    <property type="entry name" value="Chromo"/>
    <property type="match status" value="1"/>
</dbReference>
<dbReference type="CDD" id="cd00024">
    <property type="entry name" value="CD_CSD"/>
    <property type="match status" value="1"/>
</dbReference>